<dbReference type="PANTHER" id="PTHR35908">
    <property type="entry name" value="HYPOTHETICAL FUSION PROTEIN"/>
    <property type="match status" value="1"/>
</dbReference>
<proteinExistence type="predicted"/>
<dbReference type="PANTHER" id="PTHR35908:SF1">
    <property type="entry name" value="CONSERVED PROTEIN"/>
    <property type="match status" value="1"/>
</dbReference>
<accession>A0ABU8DVK6</accession>
<protein>
    <submittedName>
        <fullName evidence="2">VOC family protein</fullName>
    </submittedName>
</protein>
<keyword evidence="3" id="KW-1185">Reference proteome</keyword>
<dbReference type="Proteomes" id="UP001361570">
    <property type="component" value="Unassembled WGS sequence"/>
</dbReference>
<reference evidence="2 3" key="1">
    <citation type="submission" date="2024-03" db="EMBL/GenBank/DDBJ databases">
        <title>Draft genome sequence of Klenkia sp. LSe6-5.</title>
        <authorList>
            <person name="Duangmal K."/>
            <person name="Chantavorakit T."/>
        </authorList>
    </citation>
    <scope>NUCLEOTIDE SEQUENCE [LARGE SCALE GENOMIC DNA]</scope>
    <source>
        <strain evidence="2 3">LSe6-5</strain>
    </source>
</reference>
<organism evidence="2 3">
    <name type="scientific">Klenkia sesuvii</name>
    <dbReference type="NCBI Taxonomy" id="3103137"/>
    <lineage>
        <taxon>Bacteria</taxon>
        <taxon>Bacillati</taxon>
        <taxon>Actinomycetota</taxon>
        <taxon>Actinomycetes</taxon>
        <taxon>Geodermatophilales</taxon>
        <taxon>Geodermatophilaceae</taxon>
        <taxon>Klenkia</taxon>
    </lineage>
</organism>
<dbReference type="SUPFAM" id="SSF54593">
    <property type="entry name" value="Glyoxalase/Bleomycin resistance protein/Dihydroxybiphenyl dioxygenase"/>
    <property type="match status" value="1"/>
</dbReference>
<dbReference type="RefSeq" id="WP_336404648.1">
    <property type="nucleotide sequence ID" value="NZ_JBAPLU010000011.1"/>
</dbReference>
<evidence type="ECO:0000313" key="3">
    <source>
        <dbReference type="Proteomes" id="UP001361570"/>
    </source>
</evidence>
<gene>
    <name evidence="2" type="ORF">TEK04_12390</name>
</gene>
<comment type="caution">
    <text evidence="2">The sequence shown here is derived from an EMBL/GenBank/DDBJ whole genome shotgun (WGS) entry which is preliminary data.</text>
</comment>
<sequence>MAHTFQVTVDCTDPHELADWWADALGWQREPSDEAFIERMLAAGYAQPSDTTRHRGELVWAEGAAIVHPGGGMPRMLFQRVPEPKTVKNRVHLDVRVGAEAVEAEVARLVAAGARELHRASQGPHSWVTLADPEGNELCLS</sequence>
<feature type="domain" description="Glyoxalase-like" evidence="1">
    <location>
        <begin position="6"/>
        <end position="140"/>
    </location>
</feature>
<evidence type="ECO:0000259" key="1">
    <source>
        <dbReference type="Pfam" id="PF18029"/>
    </source>
</evidence>
<dbReference type="CDD" id="cd06587">
    <property type="entry name" value="VOC"/>
    <property type="match status" value="1"/>
</dbReference>
<dbReference type="InterPro" id="IPR029068">
    <property type="entry name" value="Glyas_Bleomycin-R_OHBP_Dase"/>
</dbReference>
<evidence type="ECO:0000313" key="2">
    <source>
        <dbReference type="EMBL" id="MEI4272521.1"/>
    </source>
</evidence>
<dbReference type="InterPro" id="IPR041581">
    <property type="entry name" value="Glyoxalase_6"/>
</dbReference>
<dbReference type="Gene3D" id="3.10.180.10">
    <property type="entry name" value="2,3-Dihydroxybiphenyl 1,2-Dioxygenase, domain 1"/>
    <property type="match status" value="1"/>
</dbReference>
<dbReference type="Pfam" id="PF18029">
    <property type="entry name" value="Glyoxalase_6"/>
    <property type="match status" value="1"/>
</dbReference>
<dbReference type="EMBL" id="JBAPLU010000011">
    <property type="protein sequence ID" value="MEI4272521.1"/>
    <property type="molecule type" value="Genomic_DNA"/>
</dbReference>
<name>A0ABU8DVK6_9ACTN</name>